<proteinExistence type="predicted"/>
<comment type="caution">
    <text evidence="2">The sequence shown here is derived from an EMBL/GenBank/DDBJ whole genome shotgun (WGS) entry which is preliminary data.</text>
</comment>
<dbReference type="Gene3D" id="1.25.40.10">
    <property type="entry name" value="Tetratricopeptide repeat domain"/>
    <property type="match status" value="1"/>
</dbReference>
<evidence type="ECO:0000313" key="2">
    <source>
        <dbReference type="EMBL" id="OBR14491.1"/>
    </source>
</evidence>
<dbReference type="Gene3D" id="3.40.50.300">
    <property type="entry name" value="P-loop containing nucleotide triphosphate hydrolases"/>
    <property type="match status" value="1"/>
</dbReference>
<accession>A0A1B7YR31</accession>
<protein>
    <submittedName>
        <fullName evidence="2">TPR domain-containing protein</fullName>
    </submittedName>
</protein>
<organism evidence="2 3">
    <name type="scientific">Colletotrichum higginsianum (strain IMI 349063)</name>
    <name type="common">Crucifer anthracnose fungus</name>
    <dbReference type="NCBI Taxonomy" id="759273"/>
    <lineage>
        <taxon>Eukaryota</taxon>
        <taxon>Fungi</taxon>
        <taxon>Dikarya</taxon>
        <taxon>Ascomycota</taxon>
        <taxon>Pezizomycotina</taxon>
        <taxon>Sordariomycetes</taxon>
        <taxon>Hypocreomycetidae</taxon>
        <taxon>Glomerellales</taxon>
        <taxon>Glomerellaceae</taxon>
        <taxon>Colletotrichum</taxon>
        <taxon>Colletotrichum destructivum species complex</taxon>
    </lineage>
</organism>
<dbReference type="Proteomes" id="UP000092177">
    <property type="component" value="Chromosome 2"/>
</dbReference>
<dbReference type="KEGG" id="chig:CH63R_03217"/>
<gene>
    <name evidence="2" type="ORF">CH63R_03217</name>
</gene>
<dbReference type="AlphaFoldDB" id="A0A1B7YR31"/>
<keyword evidence="3" id="KW-1185">Reference proteome</keyword>
<evidence type="ECO:0000256" key="1">
    <source>
        <dbReference type="SAM" id="MobiDB-lite"/>
    </source>
</evidence>
<dbReference type="InterPro" id="IPR027417">
    <property type="entry name" value="P-loop_NTPase"/>
</dbReference>
<dbReference type="RefSeq" id="XP_018163008.1">
    <property type="nucleotide sequence ID" value="XM_018298192.1"/>
</dbReference>
<dbReference type="PANTHER" id="PTHR46082">
    <property type="entry name" value="ATP/GTP-BINDING PROTEIN-RELATED"/>
    <property type="match status" value="1"/>
</dbReference>
<dbReference type="PRINTS" id="PR00364">
    <property type="entry name" value="DISEASERSIST"/>
</dbReference>
<dbReference type="InterPro" id="IPR053137">
    <property type="entry name" value="NLR-like"/>
</dbReference>
<name>A0A1B7YR31_COLHI</name>
<reference evidence="3" key="1">
    <citation type="journal article" date="2017" name="BMC Genomics">
        <title>Gapless genome assembly of Colletotrichum higginsianum reveals chromosome structure and association of transposable elements with secondary metabolite gene clusters.</title>
        <authorList>
            <person name="Dallery J.-F."/>
            <person name="Lapalu N."/>
            <person name="Zampounis A."/>
            <person name="Pigne S."/>
            <person name="Luyten I."/>
            <person name="Amselem J."/>
            <person name="Wittenberg A.H.J."/>
            <person name="Zhou S."/>
            <person name="de Queiroz M.V."/>
            <person name="Robin G.P."/>
            <person name="Auger A."/>
            <person name="Hainaut M."/>
            <person name="Henrissat B."/>
            <person name="Kim K.-T."/>
            <person name="Lee Y.-H."/>
            <person name="Lespinet O."/>
            <person name="Schwartz D.C."/>
            <person name="Thon M.R."/>
            <person name="O'Connell R.J."/>
        </authorList>
    </citation>
    <scope>NUCLEOTIDE SEQUENCE [LARGE SCALE GENOMIC DNA]</scope>
    <source>
        <strain evidence="3">IMI 349063</strain>
    </source>
</reference>
<dbReference type="OrthoDB" id="4851360at2759"/>
<dbReference type="EMBL" id="LTAN01000002">
    <property type="protein sequence ID" value="OBR14491.1"/>
    <property type="molecule type" value="Genomic_DNA"/>
</dbReference>
<sequence length="609" mass="67725">MDPQMTFNGPLQGQSVVAGMTVSGGTANVHFHYAADDFRSAPLRVLPFSRNEDIVGRPGILSQLSQLLPISEARSAALYGLGGYGKTQLALEFAYLRAGDDETCAIFWVHADTEAAFAQDYALIARKGGLSVSDGEELLIAVRLFIEAQRRWLLVLDNADDLRLFGVGATTCTYPSSQAPSKSLNQYLPKSPTGSILWTSRDSRIAGSLVGPMRAIRITNMLPLEAQVLFATAKGSPLRDDELDDAVALLAELHYIPLPVSQAAAYIRRTAIPIKGYLSRLKDGNKRWFLLKRTDFDRHRREGITNSILETWNITIKHLRHESEAAVEILQTLAYIDNQNISGDIVRAAAATAAADADASVVAVGVFQGDEQKLWWADNENLEHTHSTSDAIDDSDEDVDKTAEGSAGGDDDAIADAVTRLRELSFLHMTIRSDGEPVYDMHQLVQEAMLYSHSVESDSRAQTRYIRRAIRILTMLFPDRSQENWEECETLVPHVLRVGKWAEKARQDLQVSSLLGQVSDYLYDRGRWTEKETVDQIACSLRRNFHDKRHPDTGRSLSKLAALEIRRETMGKRHPDTEWSMAELTETHCAEGRFSDGGKASLEVVDLRQ</sequence>
<dbReference type="GeneID" id="28862299"/>
<evidence type="ECO:0000313" key="3">
    <source>
        <dbReference type="Proteomes" id="UP000092177"/>
    </source>
</evidence>
<dbReference type="VEuPathDB" id="FungiDB:CH63R_03217"/>
<dbReference type="InterPro" id="IPR011990">
    <property type="entry name" value="TPR-like_helical_dom_sf"/>
</dbReference>
<dbReference type="PANTHER" id="PTHR46082:SF6">
    <property type="entry name" value="AAA+ ATPASE DOMAIN-CONTAINING PROTEIN-RELATED"/>
    <property type="match status" value="1"/>
</dbReference>
<dbReference type="SUPFAM" id="SSF52540">
    <property type="entry name" value="P-loop containing nucleoside triphosphate hydrolases"/>
    <property type="match status" value="1"/>
</dbReference>
<feature type="region of interest" description="Disordered" evidence="1">
    <location>
        <begin position="385"/>
        <end position="411"/>
    </location>
</feature>